<accession>A0A8S9IJ47</accession>
<organism evidence="2 3">
    <name type="scientific">Brassica cretica</name>
    <name type="common">Mustard</name>
    <dbReference type="NCBI Taxonomy" id="69181"/>
    <lineage>
        <taxon>Eukaryota</taxon>
        <taxon>Viridiplantae</taxon>
        <taxon>Streptophyta</taxon>
        <taxon>Embryophyta</taxon>
        <taxon>Tracheophyta</taxon>
        <taxon>Spermatophyta</taxon>
        <taxon>Magnoliopsida</taxon>
        <taxon>eudicotyledons</taxon>
        <taxon>Gunneridae</taxon>
        <taxon>Pentapetalae</taxon>
        <taxon>rosids</taxon>
        <taxon>malvids</taxon>
        <taxon>Brassicales</taxon>
        <taxon>Brassicaceae</taxon>
        <taxon>Brassiceae</taxon>
        <taxon>Brassica</taxon>
    </lineage>
</organism>
<gene>
    <name evidence="2" type="ORF">F2Q68_00026942</name>
</gene>
<reference evidence="2" key="1">
    <citation type="submission" date="2019-12" db="EMBL/GenBank/DDBJ databases">
        <title>Genome sequencing and annotation of Brassica cretica.</title>
        <authorList>
            <person name="Studholme D.J."/>
            <person name="Sarris P.F."/>
        </authorList>
    </citation>
    <scope>NUCLEOTIDE SEQUENCE</scope>
    <source>
        <strain evidence="2">PFS-001/15</strain>
        <tissue evidence="2">Leaf</tissue>
    </source>
</reference>
<name>A0A8S9IJ47_BRACR</name>
<sequence length="106" mass="11564">MFSEILPNSKPFVSLVSESFLTSFPGNTQYRVSSFMDDSPPSTPPAVSSPALNPIIHTPTVHESPDHNSHTVHTSPDHSSESVQVSPVYITTIHHPPEDTLMITTN</sequence>
<feature type="compositionally biased region" description="Basic and acidic residues" evidence="1">
    <location>
        <begin position="63"/>
        <end position="80"/>
    </location>
</feature>
<comment type="caution">
    <text evidence="2">The sequence shown here is derived from an EMBL/GenBank/DDBJ whole genome shotgun (WGS) entry which is preliminary data.</text>
</comment>
<dbReference type="AlphaFoldDB" id="A0A8S9IJ47"/>
<dbReference type="Proteomes" id="UP000712281">
    <property type="component" value="Unassembled WGS sequence"/>
</dbReference>
<feature type="region of interest" description="Disordered" evidence="1">
    <location>
        <begin position="32"/>
        <end position="106"/>
    </location>
</feature>
<dbReference type="EMBL" id="QGKW02001911">
    <property type="protein sequence ID" value="KAF2569789.1"/>
    <property type="molecule type" value="Genomic_DNA"/>
</dbReference>
<evidence type="ECO:0000256" key="1">
    <source>
        <dbReference type="SAM" id="MobiDB-lite"/>
    </source>
</evidence>
<protein>
    <submittedName>
        <fullName evidence="2">Uncharacterized protein</fullName>
    </submittedName>
</protein>
<evidence type="ECO:0000313" key="3">
    <source>
        <dbReference type="Proteomes" id="UP000712281"/>
    </source>
</evidence>
<evidence type="ECO:0000313" key="2">
    <source>
        <dbReference type="EMBL" id="KAF2569789.1"/>
    </source>
</evidence>
<proteinExistence type="predicted"/>